<evidence type="ECO:0000256" key="1">
    <source>
        <dbReference type="SAM" id="MobiDB-lite"/>
    </source>
</evidence>
<dbReference type="Proteomes" id="UP001221328">
    <property type="component" value="Unassembled WGS sequence"/>
</dbReference>
<reference evidence="2 3" key="1">
    <citation type="journal article" date="2015" name="Int. J. Syst. Evol. Microbiol.">
        <title>Streptomyces gilvifuscus sp. nov., an actinomycete that produces antibacterial compounds isolated from soil.</title>
        <authorList>
            <person name="Nguyen T.M."/>
            <person name="Kim J."/>
        </authorList>
    </citation>
    <scope>NUCLEOTIDE SEQUENCE [LARGE SCALE GENOMIC DNA]</scope>
    <source>
        <strain evidence="2 3">T113</strain>
    </source>
</reference>
<dbReference type="RefSeq" id="WP_200702704.1">
    <property type="nucleotide sequence ID" value="NZ_JAQOSK010000012.1"/>
</dbReference>
<proteinExistence type="predicted"/>
<protein>
    <submittedName>
        <fullName evidence="2">Uncharacterized protein</fullName>
    </submittedName>
</protein>
<feature type="region of interest" description="Disordered" evidence="1">
    <location>
        <begin position="82"/>
        <end position="104"/>
    </location>
</feature>
<gene>
    <name evidence="2" type="ORF">PO587_27900</name>
</gene>
<organism evidence="2 3">
    <name type="scientific">Streptomyces gilvifuscus</name>
    <dbReference type="NCBI Taxonomy" id="1550617"/>
    <lineage>
        <taxon>Bacteria</taxon>
        <taxon>Bacillati</taxon>
        <taxon>Actinomycetota</taxon>
        <taxon>Actinomycetes</taxon>
        <taxon>Kitasatosporales</taxon>
        <taxon>Streptomycetaceae</taxon>
        <taxon>Streptomyces</taxon>
    </lineage>
</organism>
<name>A0ABT5G0X3_9ACTN</name>
<evidence type="ECO:0000313" key="3">
    <source>
        <dbReference type="Proteomes" id="UP001221328"/>
    </source>
</evidence>
<evidence type="ECO:0000313" key="2">
    <source>
        <dbReference type="EMBL" id="MDC2958271.1"/>
    </source>
</evidence>
<accession>A0ABT5G0X3</accession>
<keyword evidence="3" id="KW-1185">Reference proteome</keyword>
<sequence>MAVKISVSVKGQLGLDDPDRMLGELAAETGLTWHRREVEEDGVLTGGIVEIILVAVVGKATEMTVTAAVDAAKHVVERWRGERLDPLDTSVDTEPDPGTTGQDG</sequence>
<dbReference type="EMBL" id="JAQOSK010000012">
    <property type="protein sequence ID" value="MDC2958271.1"/>
    <property type="molecule type" value="Genomic_DNA"/>
</dbReference>
<comment type="caution">
    <text evidence="2">The sequence shown here is derived from an EMBL/GenBank/DDBJ whole genome shotgun (WGS) entry which is preliminary data.</text>
</comment>